<dbReference type="GO" id="GO:0007160">
    <property type="term" value="P:cell-matrix adhesion"/>
    <property type="evidence" value="ECO:0007669"/>
    <property type="project" value="TreeGrafter"/>
</dbReference>
<dbReference type="PROSITE" id="PS50234">
    <property type="entry name" value="VWFA"/>
    <property type="match status" value="1"/>
</dbReference>
<keyword evidence="8 12" id="KW-0401">Integrin</keyword>
<dbReference type="SUPFAM" id="SSF103575">
    <property type="entry name" value="Plexin repeat"/>
    <property type="match status" value="1"/>
</dbReference>
<dbReference type="InterPro" id="IPR002035">
    <property type="entry name" value="VWF_A"/>
</dbReference>
<organism evidence="14 15">
    <name type="scientific">Pomacea canaliculata</name>
    <name type="common">Golden apple snail</name>
    <dbReference type="NCBI Taxonomy" id="400727"/>
    <lineage>
        <taxon>Eukaryota</taxon>
        <taxon>Metazoa</taxon>
        <taxon>Spiralia</taxon>
        <taxon>Lophotrochozoa</taxon>
        <taxon>Mollusca</taxon>
        <taxon>Gastropoda</taxon>
        <taxon>Caenogastropoda</taxon>
        <taxon>Architaenioglossa</taxon>
        <taxon>Ampullarioidea</taxon>
        <taxon>Ampullariidae</taxon>
        <taxon>Pomacea</taxon>
    </lineage>
</organism>
<evidence type="ECO:0000256" key="7">
    <source>
        <dbReference type="ARBA" id="ARBA00022989"/>
    </source>
</evidence>
<dbReference type="GO" id="GO:0008305">
    <property type="term" value="C:integrin complex"/>
    <property type="evidence" value="ECO:0007669"/>
    <property type="project" value="TreeGrafter"/>
</dbReference>
<evidence type="ECO:0000313" key="14">
    <source>
        <dbReference type="EMBL" id="PVD29577.1"/>
    </source>
</evidence>
<evidence type="ECO:0000256" key="4">
    <source>
        <dbReference type="ARBA" id="ARBA00022692"/>
    </source>
</evidence>
<keyword evidence="9" id="KW-0472">Membrane</keyword>
<dbReference type="InterPro" id="IPR002369">
    <property type="entry name" value="Integrin_bsu_VWA"/>
</dbReference>
<keyword evidence="4 12" id="KW-0812">Transmembrane</keyword>
<keyword evidence="6" id="KW-0677">Repeat</keyword>
<dbReference type="PRINTS" id="PR01186">
    <property type="entry name" value="INTEGRINB"/>
</dbReference>
<evidence type="ECO:0000256" key="8">
    <source>
        <dbReference type="ARBA" id="ARBA00023037"/>
    </source>
</evidence>
<dbReference type="GO" id="GO:0005178">
    <property type="term" value="F:integrin binding"/>
    <property type="evidence" value="ECO:0007669"/>
    <property type="project" value="TreeGrafter"/>
</dbReference>
<proteinExistence type="inferred from homology"/>
<dbReference type="OrthoDB" id="410592at2759"/>
<dbReference type="Pfam" id="PF00362">
    <property type="entry name" value="Integrin_beta"/>
    <property type="match status" value="2"/>
</dbReference>
<dbReference type="Pfam" id="PF17205">
    <property type="entry name" value="PSI_integrin"/>
    <property type="match status" value="1"/>
</dbReference>
<dbReference type="Pfam" id="PF18372">
    <property type="entry name" value="I-EGF_1"/>
    <property type="match status" value="1"/>
</dbReference>
<evidence type="ECO:0000256" key="2">
    <source>
        <dbReference type="ARBA" id="ARBA00007449"/>
    </source>
</evidence>
<dbReference type="SUPFAM" id="SSF69179">
    <property type="entry name" value="Integrin domains"/>
    <property type="match status" value="1"/>
</dbReference>
<evidence type="ECO:0000256" key="11">
    <source>
        <dbReference type="ARBA" id="ARBA00023180"/>
    </source>
</evidence>
<keyword evidence="10" id="KW-1015">Disulfide bond</keyword>
<keyword evidence="7" id="KW-1133">Transmembrane helix</keyword>
<dbReference type="Proteomes" id="UP000245119">
    <property type="component" value="Linkage Group LG5"/>
</dbReference>
<evidence type="ECO:0000256" key="6">
    <source>
        <dbReference type="ARBA" id="ARBA00022737"/>
    </source>
</evidence>
<dbReference type="GO" id="GO:0098609">
    <property type="term" value="P:cell-cell adhesion"/>
    <property type="evidence" value="ECO:0007669"/>
    <property type="project" value="TreeGrafter"/>
</dbReference>
<evidence type="ECO:0000256" key="9">
    <source>
        <dbReference type="ARBA" id="ARBA00023136"/>
    </source>
</evidence>
<evidence type="ECO:0000256" key="3">
    <source>
        <dbReference type="ARBA" id="ARBA00022536"/>
    </source>
</evidence>
<dbReference type="PANTHER" id="PTHR10082">
    <property type="entry name" value="INTEGRIN BETA SUBUNIT"/>
    <property type="match status" value="1"/>
</dbReference>
<dbReference type="InterPro" id="IPR032695">
    <property type="entry name" value="Integrin_dom_sf"/>
</dbReference>
<comment type="caution">
    <text evidence="14">The sequence shown here is derived from an EMBL/GenBank/DDBJ whole genome shotgun (WGS) entry which is preliminary data.</text>
</comment>
<dbReference type="InterPro" id="IPR036465">
    <property type="entry name" value="vWFA_dom_sf"/>
</dbReference>
<dbReference type="SMART" id="SM00187">
    <property type="entry name" value="INB"/>
    <property type="match status" value="1"/>
</dbReference>
<comment type="subcellular location">
    <subcellularLocation>
        <location evidence="12">Cell membrane</location>
        <topology evidence="12">Single-pass type I membrane protein</topology>
    </subcellularLocation>
    <subcellularLocation>
        <location evidence="1">Membrane</location>
        <topology evidence="1">Single-pass type I membrane protein</topology>
    </subcellularLocation>
</comment>
<dbReference type="PANTHER" id="PTHR10082:SF60">
    <property type="entry name" value="INTEGRIN BETA-PS"/>
    <property type="match status" value="1"/>
</dbReference>
<name>A0A2T7P822_POMCA</name>
<keyword evidence="5" id="KW-0732">Signal</keyword>
<dbReference type="AlphaFoldDB" id="A0A2T7P822"/>
<dbReference type="STRING" id="400727.A0A2T7P822"/>
<dbReference type="InterPro" id="IPR015812">
    <property type="entry name" value="Integrin_bsu"/>
</dbReference>
<evidence type="ECO:0000259" key="13">
    <source>
        <dbReference type="PROSITE" id="PS50234"/>
    </source>
</evidence>
<evidence type="ECO:0000313" key="15">
    <source>
        <dbReference type="Proteomes" id="UP000245119"/>
    </source>
</evidence>
<sequence length="468" mass="52268">MITFVLAGNTCSGTTCGQCITSGSECAWCADTIFKNSSSSSRDRCASHKELFEANCTQIQNPRNEEVMSYRQDRQVTDGSDGTGNDAIQLQPQAMRVRIRPNDEFRTRVTFRPANNFPVDLYFLFDVSRTMNDSIEELSKLASDIAEEINSISTNYRMGYGTFQDKVILPFTNTHPAKLANPCTQREPCSPAFSFRHELPMTKDLKSFANAVKQSHITGNIDRPEGGLDAMMQAIVCKTVGWRENSRQLIIFGSDARMHFAGDGKDYPSVGQIAYELDRSKKFVIFAVSKPVYPEYQRLQTQVPRSSANILQTGKDSNVVQIVRDTYRNMTKGAELEYKTSSELLEVRIEPQCAKREGKRCTEVTIGQPIDFVIYIRVLSCPKRESDRIQTVIVAPSDFLQDRLNITVEIICNCGCEINATRTPSDECSYGNGTLVCGVCDCDPGRSGSTCECGVNEEEEHLEDNSCT</sequence>
<dbReference type="Gene3D" id="2.10.25.10">
    <property type="entry name" value="Laminin"/>
    <property type="match status" value="1"/>
</dbReference>
<dbReference type="Gene3D" id="2.60.40.1510">
    <property type="entry name" value="ntegrin, alpha v. Chain A, domain 3"/>
    <property type="match status" value="1"/>
</dbReference>
<dbReference type="Gene3D" id="3.40.50.410">
    <property type="entry name" value="von Willebrand factor, type A domain"/>
    <property type="match status" value="1"/>
</dbReference>
<evidence type="ECO:0000256" key="1">
    <source>
        <dbReference type="ARBA" id="ARBA00004479"/>
    </source>
</evidence>
<dbReference type="GO" id="GO:0033627">
    <property type="term" value="P:cell adhesion mediated by integrin"/>
    <property type="evidence" value="ECO:0007669"/>
    <property type="project" value="TreeGrafter"/>
</dbReference>
<keyword evidence="3" id="KW-0245">EGF-like domain</keyword>
<dbReference type="EMBL" id="PZQS01000005">
    <property type="protein sequence ID" value="PVD29577.1"/>
    <property type="molecule type" value="Genomic_DNA"/>
</dbReference>
<dbReference type="GO" id="GO:0005925">
    <property type="term" value="C:focal adhesion"/>
    <property type="evidence" value="ECO:0007669"/>
    <property type="project" value="TreeGrafter"/>
</dbReference>
<keyword evidence="12" id="KW-0130">Cell adhesion</keyword>
<comment type="similarity">
    <text evidence="2 12">Belongs to the integrin beta chain family.</text>
</comment>
<reference evidence="14 15" key="1">
    <citation type="submission" date="2018-04" db="EMBL/GenBank/DDBJ databases">
        <title>The genome of golden apple snail Pomacea canaliculata provides insight into stress tolerance and invasive adaptation.</title>
        <authorList>
            <person name="Liu C."/>
            <person name="Liu B."/>
            <person name="Ren Y."/>
            <person name="Zhang Y."/>
            <person name="Wang H."/>
            <person name="Li S."/>
            <person name="Jiang F."/>
            <person name="Yin L."/>
            <person name="Zhang G."/>
            <person name="Qian W."/>
            <person name="Fan W."/>
        </authorList>
    </citation>
    <scope>NUCLEOTIDE SEQUENCE [LARGE SCALE GENOMIC DNA]</scope>
    <source>
        <strain evidence="14">SZHN2017</strain>
        <tissue evidence="14">Muscle</tissue>
    </source>
</reference>
<accession>A0A2T7P822</accession>
<evidence type="ECO:0000256" key="12">
    <source>
        <dbReference type="RuleBase" id="RU000633"/>
    </source>
</evidence>
<dbReference type="GO" id="GO:0016477">
    <property type="term" value="P:cell migration"/>
    <property type="evidence" value="ECO:0007669"/>
    <property type="project" value="TreeGrafter"/>
</dbReference>
<dbReference type="GO" id="GO:0009986">
    <property type="term" value="C:cell surface"/>
    <property type="evidence" value="ECO:0007669"/>
    <property type="project" value="TreeGrafter"/>
</dbReference>
<gene>
    <name evidence="14" type="ORF">C0Q70_08831</name>
</gene>
<dbReference type="InterPro" id="IPR040622">
    <property type="entry name" value="EGF_integrin_1"/>
</dbReference>
<evidence type="ECO:0000256" key="5">
    <source>
        <dbReference type="ARBA" id="ARBA00022729"/>
    </source>
</evidence>
<dbReference type="GO" id="GO:0007229">
    <property type="term" value="P:integrin-mediated signaling pathway"/>
    <property type="evidence" value="ECO:0007669"/>
    <property type="project" value="UniProtKB-KW"/>
</dbReference>
<evidence type="ECO:0000256" key="10">
    <source>
        <dbReference type="ARBA" id="ARBA00023157"/>
    </source>
</evidence>
<dbReference type="Gene3D" id="3.30.1680.10">
    <property type="entry name" value="ligand-binding face of the semaphorins, domain 2"/>
    <property type="match status" value="1"/>
</dbReference>
<keyword evidence="15" id="KW-1185">Reference proteome</keyword>
<protein>
    <recommendedName>
        <fullName evidence="12">Integrin beta</fullName>
    </recommendedName>
</protein>
<keyword evidence="11" id="KW-0325">Glycoprotein</keyword>
<feature type="domain" description="VWFA" evidence="13">
    <location>
        <begin position="120"/>
        <end position="289"/>
    </location>
</feature>
<dbReference type="InterPro" id="IPR033760">
    <property type="entry name" value="Integrin_beta_N"/>
</dbReference>
<dbReference type="SUPFAM" id="SSF53300">
    <property type="entry name" value="vWA-like"/>
    <property type="match status" value="1"/>
</dbReference>